<keyword evidence="1" id="KW-0472">Membrane</keyword>
<keyword evidence="1" id="KW-0812">Transmembrane</keyword>
<dbReference type="AlphaFoldDB" id="A0A1F6V417"/>
<protein>
    <submittedName>
        <fullName evidence="2">Uncharacterized protein</fullName>
    </submittedName>
</protein>
<keyword evidence="1" id="KW-1133">Transmembrane helix</keyword>
<name>A0A1F6V417_9BACT</name>
<proteinExistence type="predicted"/>
<accession>A0A1F6V417</accession>
<dbReference type="EMBL" id="MFTO01000002">
    <property type="protein sequence ID" value="OGI64362.1"/>
    <property type="molecule type" value="Genomic_DNA"/>
</dbReference>
<comment type="caution">
    <text evidence="2">The sequence shown here is derived from an EMBL/GenBank/DDBJ whole genome shotgun (WGS) entry which is preliminary data.</text>
</comment>
<evidence type="ECO:0000313" key="2">
    <source>
        <dbReference type="EMBL" id="OGI64362.1"/>
    </source>
</evidence>
<organism evidence="2 3">
    <name type="scientific">Candidatus Nomurabacteria bacterium RIFCSPHIGHO2_01_FULL_40_20</name>
    <dbReference type="NCBI Taxonomy" id="1801738"/>
    <lineage>
        <taxon>Bacteria</taxon>
        <taxon>Candidatus Nomuraibacteriota</taxon>
    </lineage>
</organism>
<dbReference type="Proteomes" id="UP000178985">
    <property type="component" value="Unassembled WGS sequence"/>
</dbReference>
<sequence length="73" mass="8386">MKKINQFYFVLVSCLASYFSFSLYVGNWADALISFLIGFGMTCIFGIITELIPKIRKIFKLDITSVEYGEKEI</sequence>
<evidence type="ECO:0000313" key="3">
    <source>
        <dbReference type="Proteomes" id="UP000178985"/>
    </source>
</evidence>
<feature type="transmembrane region" description="Helical" evidence="1">
    <location>
        <begin position="7"/>
        <end position="25"/>
    </location>
</feature>
<evidence type="ECO:0000256" key="1">
    <source>
        <dbReference type="SAM" id="Phobius"/>
    </source>
</evidence>
<feature type="transmembrane region" description="Helical" evidence="1">
    <location>
        <begin position="31"/>
        <end position="52"/>
    </location>
</feature>
<reference evidence="2 3" key="1">
    <citation type="journal article" date="2016" name="Nat. Commun.">
        <title>Thousands of microbial genomes shed light on interconnected biogeochemical processes in an aquifer system.</title>
        <authorList>
            <person name="Anantharaman K."/>
            <person name="Brown C.T."/>
            <person name="Hug L.A."/>
            <person name="Sharon I."/>
            <person name="Castelle C.J."/>
            <person name="Probst A.J."/>
            <person name="Thomas B.C."/>
            <person name="Singh A."/>
            <person name="Wilkins M.J."/>
            <person name="Karaoz U."/>
            <person name="Brodie E.L."/>
            <person name="Williams K.H."/>
            <person name="Hubbard S.S."/>
            <person name="Banfield J.F."/>
        </authorList>
    </citation>
    <scope>NUCLEOTIDE SEQUENCE [LARGE SCALE GENOMIC DNA]</scope>
</reference>
<gene>
    <name evidence="2" type="ORF">A2733_00080</name>
</gene>